<feature type="domain" description="Acyl-CoA oxidase/dehydrogenase middle" evidence="4">
    <location>
        <begin position="123"/>
        <end position="192"/>
    </location>
</feature>
<dbReference type="InterPro" id="IPR013786">
    <property type="entry name" value="AcylCoA_DH/ox_N"/>
</dbReference>
<organism evidence="6">
    <name type="scientific">marine metagenome</name>
    <dbReference type="NCBI Taxonomy" id="408172"/>
    <lineage>
        <taxon>unclassified sequences</taxon>
        <taxon>metagenomes</taxon>
        <taxon>ecological metagenomes</taxon>
    </lineage>
</organism>
<gene>
    <name evidence="6" type="ORF">METZ01_LOCUS406864</name>
</gene>
<feature type="non-terminal residue" evidence="6">
    <location>
        <position position="194"/>
    </location>
</feature>
<dbReference type="AlphaFoldDB" id="A0A382W5Z4"/>
<feature type="domain" description="Acyl-CoA dehydrogenase/oxidase N-terminal" evidence="5">
    <location>
        <begin position="6"/>
        <end position="118"/>
    </location>
</feature>
<name>A0A382W5Z4_9ZZZZ</name>
<dbReference type="SUPFAM" id="SSF56645">
    <property type="entry name" value="Acyl-CoA dehydrogenase NM domain-like"/>
    <property type="match status" value="1"/>
</dbReference>
<dbReference type="PANTHER" id="PTHR43884">
    <property type="entry name" value="ACYL-COA DEHYDROGENASE"/>
    <property type="match status" value="1"/>
</dbReference>
<evidence type="ECO:0000256" key="2">
    <source>
        <dbReference type="ARBA" id="ARBA00022827"/>
    </source>
</evidence>
<evidence type="ECO:0008006" key="7">
    <source>
        <dbReference type="Google" id="ProtNLM"/>
    </source>
</evidence>
<evidence type="ECO:0000313" key="6">
    <source>
        <dbReference type="EMBL" id="SVD54010.1"/>
    </source>
</evidence>
<dbReference type="InterPro" id="IPR037069">
    <property type="entry name" value="AcylCoA_DH/ox_N_sf"/>
</dbReference>
<dbReference type="GO" id="GO:0050660">
    <property type="term" value="F:flavin adenine dinucleotide binding"/>
    <property type="evidence" value="ECO:0007669"/>
    <property type="project" value="InterPro"/>
</dbReference>
<dbReference type="EMBL" id="UINC01157168">
    <property type="protein sequence ID" value="SVD54010.1"/>
    <property type="molecule type" value="Genomic_DNA"/>
</dbReference>
<keyword evidence="2" id="KW-0274">FAD</keyword>
<dbReference type="InterPro" id="IPR006091">
    <property type="entry name" value="Acyl-CoA_Oxase/DH_mid-dom"/>
</dbReference>
<protein>
    <recommendedName>
        <fullName evidence="7">Acyl-CoA dehydrogenase/oxidase N-terminal domain-containing protein</fullName>
    </recommendedName>
</protein>
<evidence type="ECO:0000259" key="4">
    <source>
        <dbReference type="Pfam" id="PF02770"/>
    </source>
</evidence>
<sequence length="194" mass="21363">MDLGLNEAQQMLKNSAQEFLEAECPDTYVREMEDDERGYTVEMWQKLAEQGWLGLIIPEKYGGVELEFQDLVVLLEEMGRHMLPGPYFSTVVMGGMSIMEAGTEDQKQEYLPRIAEGQIIVTLALNEPSGRWDAEGIQLTADKSGDGYVLNGTKLFVPNAHVSDNLVVAARTGGGDTDISLFIVSSQAKGLTQN</sequence>
<evidence type="ECO:0000256" key="3">
    <source>
        <dbReference type="ARBA" id="ARBA00023002"/>
    </source>
</evidence>
<proteinExistence type="predicted"/>
<dbReference type="InterPro" id="IPR009100">
    <property type="entry name" value="AcylCoA_DH/oxidase_NM_dom_sf"/>
</dbReference>
<accession>A0A382W5Z4</accession>
<evidence type="ECO:0000256" key="1">
    <source>
        <dbReference type="ARBA" id="ARBA00022630"/>
    </source>
</evidence>
<dbReference type="PANTHER" id="PTHR43884:SF20">
    <property type="entry name" value="ACYL-COA DEHYDROGENASE FADE28"/>
    <property type="match status" value="1"/>
</dbReference>
<dbReference type="Gene3D" id="1.10.540.10">
    <property type="entry name" value="Acyl-CoA dehydrogenase/oxidase, N-terminal domain"/>
    <property type="match status" value="1"/>
</dbReference>
<dbReference type="InterPro" id="IPR046373">
    <property type="entry name" value="Acyl-CoA_Oxase/DH_mid-dom_sf"/>
</dbReference>
<reference evidence="6" key="1">
    <citation type="submission" date="2018-05" db="EMBL/GenBank/DDBJ databases">
        <authorList>
            <person name="Lanie J.A."/>
            <person name="Ng W.-L."/>
            <person name="Kazmierczak K.M."/>
            <person name="Andrzejewski T.M."/>
            <person name="Davidsen T.M."/>
            <person name="Wayne K.J."/>
            <person name="Tettelin H."/>
            <person name="Glass J.I."/>
            <person name="Rusch D."/>
            <person name="Podicherti R."/>
            <person name="Tsui H.-C.T."/>
            <person name="Winkler M.E."/>
        </authorList>
    </citation>
    <scope>NUCLEOTIDE SEQUENCE</scope>
</reference>
<dbReference type="GO" id="GO:0003995">
    <property type="term" value="F:acyl-CoA dehydrogenase activity"/>
    <property type="evidence" value="ECO:0007669"/>
    <property type="project" value="TreeGrafter"/>
</dbReference>
<dbReference type="Gene3D" id="2.40.110.10">
    <property type="entry name" value="Butyryl-CoA Dehydrogenase, subunit A, domain 2"/>
    <property type="match status" value="1"/>
</dbReference>
<evidence type="ECO:0000259" key="5">
    <source>
        <dbReference type="Pfam" id="PF02771"/>
    </source>
</evidence>
<dbReference type="Pfam" id="PF02770">
    <property type="entry name" value="Acyl-CoA_dh_M"/>
    <property type="match status" value="1"/>
</dbReference>
<keyword evidence="1" id="KW-0285">Flavoprotein</keyword>
<dbReference type="Pfam" id="PF02771">
    <property type="entry name" value="Acyl-CoA_dh_N"/>
    <property type="match status" value="1"/>
</dbReference>
<keyword evidence="3" id="KW-0560">Oxidoreductase</keyword>